<sequence>MVYMDGCPDKAGEVCRAMKVDKNSVPNGTKAWKGVDAGIWTDQRVMLTSTNQTMISYQVETEVPKLDQNPQTLNTCSQFAQMRRRNKIEWCRYSPPSAGVMIHHTSPTTPSKIPKIPQQEPRILQ</sequence>
<evidence type="ECO:0000313" key="3">
    <source>
        <dbReference type="Proteomes" id="UP001285908"/>
    </source>
</evidence>
<dbReference type="Proteomes" id="UP001285908">
    <property type="component" value="Unassembled WGS sequence"/>
</dbReference>
<name>A0AAJ0I5K9_9PEZI</name>
<gene>
    <name evidence="2" type="ORF">B0T23DRAFT_405309</name>
</gene>
<feature type="region of interest" description="Disordered" evidence="1">
    <location>
        <begin position="105"/>
        <end position="125"/>
    </location>
</feature>
<reference evidence="2 3" key="1">
    <citation type="journal article" date="2023" name="Mol. Phylogenet. Evol.">
        <title>Genome-scale phylogeny and comparative genomics of the fungal order Sordariales.</title>
        <authorList>
            <person name="Hensen N."/>
            <person name="Bonometti L."/>
            <person name="Westerberg I."/>
            <person name="Brannstrom I.O."/>
            <person name="Guillou S."/>
            <person name="Cros-Aarteil S."/>
            <person name="Calhoun S."/>
            <person name="Haridas S."/>
            <person name="Kuo A."/>
            <person name="Mondo S."/>
            <person name="Pangilinan J."/>
            <person name="Riley R."/>
            <person name="LaButti K."/>
            <person name="Andreopoulos B."/>
            <person name="Lipzen A."/>
            <person name="Chen C."/>
            <person name="Yan M."/>
            <person name="Daum C."/>
            <person name="Ng V."/>
            <person name="Clum A."/>
            <person name="Steindorff A."/>
            <person name="Ohm R.A."/>
            <person name="Martin F."/>
            <person name="Silar P."/>
            <person name="Natvig D.O."/>
            <person name="Lalanne C."/>
            <person name="Gautier V."/>
            <person name="Ament-Velasquez S.L."/>
            <person name="Kruys A."/>
            <person name="Hutchinson M.I."/>
            <person name="Powell A.J."/>
            <person name="Barry K."/>
            <person name="Miller A.N."/>
            <person name="Grigoriev I.V."/>
            <person name="Debuchy R."/>
            <person name="Gladieux P."/>
            <person name="Hiltunen Thoren M."/>
            <person name="Johannesson H."/>
        </authorList>
    </citation>
    <scope>NUCLEOTIDE SEQUENCE [LARGE SCALE GENOMIC DNA]</scope>
    <source>
        <strain evidence="2 3">FGSC 10403</strain>
    </source>
</reference>
<dbReference type="AlphaFoldDB" id="A0AAJ0I5K9"/>
<evidence type="ECO:0000313" key="2">
    <source>
        <dbReference type="EMBL" id="KAK3490464.1"/>
    </source>
</evidence>
<dbReference type="GeneID" id="87876602"/>
<proteinExistence type="predicted"/>
<accession>A0AAJ0I5K9</accession>
<comment type="caution">
    <text evidence="2">The sequence shown here is derived from an EMBL/GenBank/DDBJ whole genome shotgun (WGS) entry which is preliminary data.</text>
</comment>
<dbReference type="EMBL" id="JAULSX010000005">
    <property type="protein sequence ID" value="KAK3490464.1"/>
    <property type="molecule type" value="Genomic_DNA"/>
</dbReference>
<protein>
    <submittedName>
        <fullName evidence="2">Uncharacterized protein</fullName>
    </submittedName>
</protein>
<keyword evidence="3" id="KW-1185">Reference proteome</keyword>
<dbReference type="RefSeq" id="XP_062691647.1">
    <property type="nucleotide sequence ID" value="XM_062838980.1"/>
</dbReference>
<evidence type="ECO:0000256" key="1">
    <source>
        <dbReference type="SAM" id="MobiDB-lite"/>
    </source>
</evidence>
<organism evidence="2 3">
    <name type="scientific">Neurospora hispaniola</name>
    <dbReference type="NCBI Taxonomy" id="588809"/>
    <lineage>
        <taxon>Eukaryota</taxon>
        <taxon>Fungi</taxon>
        <taxon>Dikarya</taxon>
        <taxon>Ascomycota</taxon>
        <taxon>Pezizomycotina</taxon>
        <taxon>Sordariomycetes</taxon>
        <taxon>Sordariomycetidae</taxon>
        <taxon>Sordariales</taxon>
        <taxon>Sordariaceae</taxon>
        <taxon>Neurospora</taxon>
    </lineage>
</organism>